<keyword evidence="6 9" id="KW-1133">Transmembrane helix</keyword>
<evidence type="ECO:0000256" key="6">
    <source>
        <dbReference type="ARBA" id="ARBA00022989"/>
    </source>
</evidence>
<keyword evidence="7" id="KW-0902">Two-component regulatory system</keyword>
<dbReference type="InterPro" id="IPR017171">
    <property type="entry name" value="Sig_transdc_His_kinase_MctS"/>
</dbReference>
<dbReference type="PANTHER" id="PTHR24421">
    <property type="entry name" value="NITRATE/NITRITE SENSOR PROTEIN NARX-RELATED"/>
    <property type="match status" value="1"/>
</dbReference>
<dbReference type="PIRSF" id="PIRSF037314">
    <property type="entry name" value="STHK_MctS"/>
    <property type="match status" value="1"/>
</dbReference>
<dbReference type="InterPro" id="IPR050482">
    <property type="entry name" value="Sensor_HK_TwoCompSys"/>
</dbReference>
<evidence type="ECO:0000256" key="2">
    <source>
        <dbReference type="ARBA" id="ARBA00022475"/>
    </source>
</evidence>
<dbReference type="InterPro" id="IPR036890">
    <property type="entry name" value="HATPase_C_sf"/>
</dbReference>
<evidence type="ECO:0000313" key="12">
    <source>
        <dbReference type="Proteomes" id="UP000318126"/>
    </source>
</evidence>
<keyword evidence="2" id="KW-1003">Cell membrane</keyword>
<dbReference type="OrthoDB" id="9797605at2"/>
<feature type="domain" description="Histidine kinase" evidence="10">
    <location>
        <begin position="254"/>
        <end position="452"/>
    </location>
</feature>
<dbReference type="SUPFAM" id="SSF55874">
    <property type="entry name" value="ATPase domain of HSP90 chaperone/DNA topoisomerase II/histidine kinase"/>
    <property type="match status" value="1"/>
</dbReference>
<dbReference type="RefSeq" id="WP_143563395.1">
    <property type="nucleotide sequence ID" value="NZ_BMPL01000037.1"/>
</dbReference>
<evidence type="ECO:0000256" key="3">
    <source>
        <dbReference type="ARBA" id="ARBA00022679"/>
    </source>
</evidence>
<evidence type="ECO:0000256" key="8">
    <source>
        <dbReference type="ARBA" id="ARBA00023136"/>
    </source>
</evidence>
<evidence type="ECO:0000259" key="10">
    <source>
        <dbReference type="PROSITE" id="PS50109"/>
    </source>
</evidence>
<keyword evidence="12" id="KW-1185">Reference proteome</keyword>
<dbReference type="InterPro" id="IPR033480">
    <property type="entry name" value="sCache_2"/>
</dbReference>
<feature type="transmembrane region" description="Helical" evidence="9">
    <location>
        <begin position="204"/>
        <end position="225"/>
    </location>
</feature>
<dbReference type="GO" id="GO:0005886">
    <property type="term" value="C:plasma membrane"/>
    <property type="evidence" value="ECO:0007669"/>
    <property type="project" value="UniProtKB-SubCell"/>
</dbReference>
<keyword evidence="4 9" id="KW-0812">Transmembrane</keyword>
<dbReference type="Gene3D" id="3.30.565.10">
    <property type="entry name" value="Histidine kinase-like ATPase, C-terminal domain"/>
    <property type="match status" value="1"/>
</dbReference>
<dbReference type="InterPro" id="IPR005467">
    <property type="entry name" value="His_kinase_dom"/>
</dbReference>
<protein>
    <submittedName>
        <fullName evidence="11">Histidine kinase</fullName>
    </submittedName>
</protein>
<dbReference type="SMART" id="SM00387">
    <property type="entry name" value="HATPase_c"/>
    <property type="match status" value="1"/>
</dbReference>
<dbReference type="Gene3D" id="1.20.5.1930">
    <property type="match status" value="1"/>
</dbReference>
<dbReference type="Pfam" id="PF07730">
    <property type="entry name" value="HisKA_3"/>
    <property type="match status" value="1"/>
</dbReference>
<evidence type="ECO:0000256" key="1">
    <source>
        <dbReference type="ARBA" id="ARBA00004651"/>
    </source>
</evidence>
<sequence>MLDFKQKIIALSILPLVLSMLIIVLALNYQSELLSEQSGSSYREKILELRKQQLQSNIELALGAISHIYQAADEHDPLAKKQVAEILNMLQHGDDGYFFVYNEEGINIVHPRQPYRVGKNWWDWVDASGNPLIQILISNAEQGGGFHEYLWEKPSTGLIAKKLAYSVMLDKWRWMIGTGIYIDDIDRDVITLQEEINGYINQTFIVIFVLTVAGVIVVFFSGLFLQASERKLADGKLKVLTNRIVDSQEVERQRVSRELHDGIIQMLVSTKYVVENVIFRLAKGDSATEELAQCEQYLDATINDVRRISRDLHPNLLEDHGLSAALSALIEDYRNRLNIDISFEPLAIKKLLPSDARTTLYRIAQEALTNIERHANATAVTVKINVNESWFILSITDNGCGFDTQKLSRNKSPFVGIGLRNMSERISYFNGRLDIYSSSSGTKVVSKLPKKLLNYSNSNKR</sequence>
<evidence type="ECO:0000256" key="5">
    <source>
        <dbReference type="ARBA" id="ARBA00022777"/>
    </source>
</evidence>
<keyword evidence="3" id="KW-0808">Transferase</keyword>
<evidence type="ECO:0000256" key="9">
    <source>
        <dbReference type="SAM" id="Phobius"/>
    </source>
</evidence>
<dbReference type="GO" id="GO:0000155">
    <property type="term" value="F:phosphorelay sensor kinase activity"/>
    <property type="evidence" value="ECO:0007669"/>
    <property type="project" value="InterPro"/>
</dbReference>
<dbReference type="PROSITE" id="PS50109">
    <property type="entry name" value="HIS_KIN"/>
    <property type="match status" value="1"/>
</dbReference>
<dbReference type="Pfam" id="PF17200">
    <property type="entry name" value="sCache_2"/>
    <property type="match status" value="1"/>
</dbReference>
<comment type="caution">
    <text evidence="11">The sequence shown here is derived from an EMBL/GenBank/DDBJ whole genome shotgun (WGS) entry which is preliminary data.</text>
</comment>
<evidence type="ECO:0000313" key="11">
    <source>
        <dbReference type="EMBL" id="TRY15363.1"/>
    </source>
</evidence>
<keyword evidence="8 9" id="KW-0472">Membrane</keyword>
<dbReference type="EMBL" id="VKGK01000004">
    <property type="protein sequence ID" value="TRY15363.1"/>
    <property type="molecule type" value="Genomic_DNA"/>
</dbReference>
<dbReference type="SMART" id="SM01049">
    <property type="entry name" value="Cache_2"/>
    <property type="match status" value="1"/>
</dbReference>
<evidence type="ECO:0000256" key="7">
    <source>
        <dbReference type="ARBA" id="ARBA00023012"/>
    </source>
</evidence>
<organism evidence="11 12">
    <name type="scientific">Shewanella hanedai</name>
    <name type="common">Alteromonas hanedai</name>
    <dbReference type="NCBI Taxonomy" id="25"/>
    <lineage>
        <taxon>Bacteria</taxon>
        <taxon>Pseudomonadati</taxon>
        <taxon>Pseudomonadota</taxon>
        <taxon>Gammaproteobacteria</taxon>
        <taxon>Alteromonadales</taxon>
        <taxon>Shewanellaceae</taxon>
        <taxon>Shewanella</taxon>
    </lineage>
</organism>
<dbReference type="AlphaFoldDB" id="A0A553JSD0"/>
<keyword evidence="5 11" id="KW-0418">Kinase</keyword>
<dbReference type="InterPro" id="IPR003594">
    <property type="entry name" value="HATPase_dom"/>
</dbReference>
<comment type="subcellular location">
    <subcellularLocation>
        <location evidence="1">Cell membrane</location>
        <topology evidence="1">Multi-pass membrane protein</topology>
    </subcellularLocation>
</comment>
<evidence type="ECO:0000256" key="4">
    <source>
        <dbReference type="ARBA" id="ARBA00022692"/>
    </source>
</evidence>
<dbReference type="Proteomes" id="UP000318126">
    <property type="component" value="Unassembled WGS sequence"/>
</dbReference>
<dbReference type="Pfam" id="PF02518">
    <property type="entry name" value="HATPase_c"/>
    <property type="match status" value="1"/>
</dbReference>
<reference evidence="12" key="1">
    <citation type="submission" date="2019-07" db="EMBL/GenBank/DDBJ databases">
        <title>Shewanella sp. YLB-08 draft genomic sequence.</title>
        <authorList>
            <person name="Yu L."/>
        </authorList>
    </citation>
    <scope>NUCLEOTIDE SEQUENCE [LARGE SCALE GENOMIC DNA]</scope>
    <source>
        <strain evidence="12">JCM 20706</strain>
    </source>
</reference>
<dbReference type="InterPro" id="IPR011712">
    <property type="entry name" value="Sig_transdc_His_kin_sub3_dim/P"/>
</dbReference>
<dbReference type="GO" id="GO:0046983">
    <property type="term" value="F:protein dimerization activity"/>
    <property type="evidence" value="ECO:0007669"/>
    <property type="project" value="InterPro"/>
</dbReference>
<dbReference type="Gene3D" id="3.30.450.20">
    <property type="entry name" value="PAS domain"/>
    <property type="match status" value="1"/>
</dbReference>
<name>A0A553JSD0_SHEHA</name>
<dbReference type="CDD" id="cd16917">
    <property type="entry name" value="HATPase_UhpB-NarQ-NarX-like"/>
    <property type="match status" value="1"/>
</dbReference>
<proteinExistence type="predicted"/>
<accession>A0A553JSD0</accession>
<gene>
    <name evidence="11" type="ORF">FN961_04695</name>
</gene>
<dbReference type="PANTHER" id="PTHR24421:SF59">
    <property type="entry name" value="OXYGEN SENSOR HISTIDINE KINASE NREB"/>
    <property type="match status" value="1"/>
</dbReference>